<reference evidence="4 5" key="1">
    <citation type="submission" date="2021-07" db="EMBL/GenBank/DDBJ databases">
        <title>The Aristolochia fimbriata genome: insights into angiosperm evolution, floral development and chemical biosynthesis.</title>
        <authorList>
            <person name="Jiao Y."/>
        </authorList>
    </citation>
    <scope>NUCLEOTIDE SEQUENCE [LARGE SCALE GENOMIC DNA]</scope>
    <source>
        <strain evidence="4">IBCAS-2021</strain>
        <tissue evidence="4">Leaf</tissue>
    </source>
</reference>
<evidence type="ECO:0000256" key="1">
    <source>
        <dbReference type="ARBA" id="ARBA00007692"/>
    </source>
</evidence>
<evidence type="ECO:0000256" key="2">
    <source>
        <dbReference type="ARBA" id="ARBA00022472"/>
    </source>
</evidence>
<evidence type="ECO:0000256" key="3">
    <source>
        <dbReference type="ARBA" id="ARBA00022946"/>
    </source>
</evidence>
<protein>
    <recommendedName>
        <fullName evidence="6">Transcription termination factor MTERF2, chloroplastic</fullName>
    </recommendedName>
</protein>
<dbReference type="PANTHER" id="PTHR13068:SF98">
    <property type="entry name" value="TRANSCRIPTION TERMINATION FACTOR MTERF2, CHLOROPLASTIC"/>
    <property type="match status" value="1"/>
</dbReference>
<gene>
    <name evidence="4" type="ORF">H6P81_018529</name>
</gene>
<dbReference type="Gene3D" id="1.25.70.10">
    <property type="entry name" value="Transcription termination factor 3, mitochondrial"/>
    <property type="match status" value="1"/>
</dbReference>
<keyword evidence="2" id="KW-0806">Transcription termination</keyword>
<keyword evidence="2" id="KW-0805">Transcription regulation</keyword>
<comment type="similarity">
    <text evidence="1">Belongs to the mTERF family.</text>
</comment>
<dbReference type="Pfam" id="PF02536">
    <property type="entry name" value="mTERF"/>
    <property type="match status" value="1"/>
</dbReference>
<dbReference type="Proteomes" id="UP000825729">
    <property type="component" value="Unassembled WGS sequence"/>
</dbReference>
<evidence type="ECO:0000313" key="4">
    <source>
        <dbReference type="EMBL" id="KAG9442675.1"/>
    </source>
</evidence>
<dbReference type="AlphaFoldDB" id="A0AAV7E3G8"/>
<dbReference type="InterPro" id="IPR038538">
    <property type="entry name" value="MTERF_sf"/>
</dbReference>
<sequence>MLGATGSELLPVFFFSVKLDLSSARRSSLFVAFPPNIHRCSLPWDLTCFCSRNNDVVAATELPGNRNCKSTDRCLQGLSHLPSLVHKQNPHFDEYNANENEGLSPLSSSGRFSKRIDFPGSVMHAGTYSSEFDLSSNFQNEVTEESRLRRAIDLRRNIVVSILKEFMIGRTSKFSKTYTDNLISCLPNFIDRVVVAAAYMKQHQDFSDSSFEARVRAYVKSSKLIPLIRWLKHNSLTYPQIGKLICMTSSEDIDSTLRSLILWLKTVHVKGKFLGYVLTREDILHRTTADLEEIAHFLEAHGIKRDWMGFILSRCPEILSFTMQEVKSRVNFYLNMGMSDRDFGTMVFDYPKALGSFSIQLMSAKVEYLREFGLSNEEVGQLLAFKPQLIGCSIEGRWAPLVSYLYYLGIQRDGIRRMLKMKPAIFCVDLETTIVPKVQFLRDIGIQEEAIGNVLVKFPSFLTYSLHKKIRKVVIFLMTKAGVSYKDIGKVIASEPELVGCSINKLEVNVNYFLSLGIPVRSLGEMVADFPMLLRYNLDILRPKYRYLRRTMVRPLQELIEFPRFFSYSLEARIIPRHMILVKHQINFKLRYMLRASDEKFDEQVKAAVHRRCIILN</sequence>
<proteinExistence type="inferred from homology"/>
<evidence type="ECO:0008006" key="6">
    <source>
        <dbReference type="Google" id="ProtNLM"/>
    </source>
</evidence>
<dbReference type="InterPro" id="IPR003690">
    <property type="entry name" value="MTERF"/>
</dbReference>
<dbReference type="SMART" id="SM00733">
    <property type="entry name" value="Mterf"/>
    <property type="match status" value="8"/>
</dbReference>
<dbReference type="GO" id="GO:0006353">
    <property type="term" value="P:DNA-templated transcription termination"/>
    <property type="evidence" value="ECO:0007669"/>
    <property type="project" value="UniProtKB-KW"/>
</dbReference>
<dbReference type="EMBL" id="JAINDJ010000007">
    <property type="protein sequence ID" value="KAG9442675.1"/>
    <property type="molecule type" value="Genomic_DNA"/>
</dbReference>
<keyword evidence="5" id="KW-1185">Reference proteome</keyword>
<comment type="caution">
    <text evidence="4">The sequence shown here is derived from an EMBL/GenBank/DDBJ whole genome shotgun (WGS) entry which is preliminary data.</text>
</comment>
<accession>A0AAV7E3G8</accession>
<dbReference type="PANTHER" id="PTHR13068">
    <property type="entry name" value="CGI-12 PROTEIN-RELATED"/>
    <property type="match status" value="1"/>
</dbReference>
<evidence type="ECO:0000313" key="5">
    <source>
        <dbReference type="Proteomes" id="UP000825729"/>
    </source>
</evidence>
<dbReference type="GO" id="GO:0003676">
    <property type="term" value="F:nucleic acid binding"/>
    <property type="evidence" value="ECO:0007669"/>
    <property type="project" value="InterPro"/>
</dbReference>
<organism evidence="4 5">
    <name type="scientific">Aristolochia fimbriata</name>
    <name type="common">White veined hardy Dutchman's pipe vine</name>
    <dbReference type="NCBI Taxonomy" id="158543"/>
    <lineage>
        <taxon>Eukaryota</taxon>
        <taxon>Viridiplantae</taxon>
        <taxon>Streptophyta</taxon>
        <taxon>Embryophyta</taxon>
        <taxon>Tracheophyta</taxon>
        <taxon>Spermatophyta</taxon>
        <taxon>Magnoliopsida</taxon>
        <taxon>Magnoliidae</taxon>
        <taxon>Piperales</taxon>
        <taxon>Aristolochiaceae</taxon>
        <taxon>Aristolochia</taxon>
    </lineage>
</organism>
<keyword evidence="3" id="KW-0809">Transit peptide</keyword>
<keyword evidence="2" id="KW-0804">Transcription</keyword>
<name>A0AAV7E3G8_ARIFI</name>